<feature type="domain" description="p-hydroxybenzoic acid efflux pump subunit AaeA-like beta-barrel" evidence="7">
    <location>
        <begin position="345"/>
        <end position="432"/>
    </location>
</feature>
<evidence type="ECO:0000256" key="3">
    <source>
        <dbReference type="SAM" id="MobiDB-lite"/>
    </source>
</evidence>
<evidence type="ECO:0000259" key="7">
    <source>
        <dbReference type="Pfam" id="PF25963"/>
    </source>
</evidence>
<evidence type="ECO:0000259" key="5">
    <source>
        <dbReference type="Pfam" id="PF25876"/>
    </source>
</evidence>
<keyword evidence="4" id="KW-0812">Transmembrane</keyword>
<keyword evidence="4" id="KW-1133">Transmembrane helix</keyword>
<dbReference type="EMBL" id="JBJYXY010000001">
    <property type="protein sequence ID" value="MFN2975637.1"/>
    <property type="molecule type" value="Genomic_DNA"/>
</dbReference>
<feature type="transmembrane region" description="Helical" evidence="4">
    <location>
        <begin position="59"/>
        <end position="77"/>
    </location>
</feature>
<evidence type="ECO:0000256" key="1">
    <source>
        <dbReference type="ARBA" id="ARBA00004196"/>
    </source>
</evidence>
<dbReference type="InterPro" id="IPR058624">
    <property type="entry name" value="MdtA-like_HH"/>
</dbReference>
<comment type="subcellular location">
    <subcellularLocation>
        <location evidence="1">Cell envelope</location>
    </subcellularLocation>
</comment>
<evidence type="ECO:0000256" key="2">
    <source>
        <dbReference type="SAM" id="Coils"/>
    </source>
</evidence>
<dbReference type="InterPro" id="IPR058625">
    <property type="entry name" value="MdtA-like_BSH"/>
</dbReference>
<feature type="domain" description="Multidrug resistance protein MdtA-like barrel-sandwich hybrid" evidence="6">
    <location>
        <begin position="96"/>
        <end position="178"/>
    </location>
</feature>
<comment type="caution">
    <text evidence="8">The sequence shown here is derived from an EMBL/GenBank/DDBJ whole genome shotgun (WGS) entry which is preliminary data.</text>
</comment>
<evidence type="ECO:0000313" key="8">
    <source>
        <dbReference type="EMBL" id="MFN2975637.1"/>
    </source>
</evidence>
<dbReference type="Gene3D" id="2.40.30.170">
    <property type="match status" value="1"/>
</dbReference>
<evidence type="ECO:0000256" key="4">
    <source>
        <dbReference type="SAM" id="Phobius"/>
    </source>
</evidence>
<feature type="compositionally biased region" description="Polar residues" evidence="3">
    <location>
        <begin position="1"/>
        <end position="16"/>
    </location>
</feature>
<keyword evidence="9" id="KW-1185">Reference proteome</keyword>
<dbReference type="InterPro" id="IPR050739">
    <property type="entry name" value="MFP"/>
</dbReference>
<keyword evidence="2" id="KW-0175">Coiled coil</keyword>
<feature type="coiled-coil region" evidence="2">
    <location>
        <begin position="239"/>
        <end position="305"/>
    </location>
</feature>
<dbReference type="Gene3D" id="1.10.287.470">
    <property type="entry name" value="Helix hairpin bin"/>
    <property type="match status" value="1"/>
</dbReference>
<sequence>MAENDPNYSEQQNRQANLPGGGETSVSGGGTQAQAAPAANAQAPAAKPENPAGKARRTFIIVAVVLLLVLIAGFFYYRSTFTEGTDDAQVDGDLYQVSARVAGQVTKVYVTDNQKVNQGDVIAEIDPRDYQVALEQAEAQLANAKASYVQANVNVPIIGVQTRTTVATSGQDVATGEAGVAQANKQVAAAQARVDEAKANALKAQLDVDRYTPLVAKDVISKQQFDQAVASAAATNASLLEAQQNVIAQQAAVRQAQARLDASRATARQAQVTQPQQIQAQQARANAANADIQQQQARVDQARLNLSYCRIVAPTTGIINRKSVAVGGNVSVGQNLLTIVPLTNLWITANYKETQLQHMKVGQKVDIKVDALGGREYHGTVAQIGGATGSRLSLFPPENATGNYVKVVQRIPVRINLDQGENNDQLLRAGYSVDPEVHVK</sequence>
<dbReference type="SUPFAM" id="SSF111369">
    <property type="entry name" value="HlyD-like secretion proteins"/>
    <property type="match status" value="3"/>
</dbReference>
<proteinExistence type="predicted"/>
<feature type="compositionally biased region" description="Gly residues" evidence="3">
    <location>
        <begin position="19"/>
        <end position="31"/>
    </location>
</feature>
<name>A0ABW9KKL9_9BACT</name>
<feature type="region of interest" description="Disordered" evidence="3">
    <location>
        <begin position="1"/>
        <end position="51"/>
    </location>
</feature>
<feature type="coiled-coil region" evidence="2">
    <location>
        <begin position="180"/>
        <end position="207"/>
    </location>
</feature>
<protein>
    <submittedName>
        <fullName evidence="8">HlyD family secretion protein</fullName>
    </submittedName>
</protein>
<dbReference type="Proteomes" id="UP001634747">
    <property type="component" value="Unassembled WGS sequence"/>
</dbReference>
<feature type="domain" description="Multidrug resistance protein MdtA-like alpha-helical hairpin" evidence="5">
    <location>
        <begin position="197"/>
        <end position="261"/>
    </location>
</feature>
<accession>A0ABW9KKL9</accession>
<dbReference type="InterPro" id="IPR058634">
    <property type="entry name" value="AaeA-lik-b-barrel"/>
</dbReference>
<dbReference type="Pfam" id="PF25917">
    <property type="entry name" value="BSH_RND"/>
    <property type="match status" value="1"/>
</dbReference>
<feature type="compositionally biased region" description="Low complexity" evidence="3">
    <location>
        <begin position="32"/>
        <end position="51"/>
    </location>
</feature>
<dbReference type="RefSeq" id="WP_263412843.1">
    <property type="nucleotide sequence ID" value="NZ_BAABBH010000001.1"/>
</dbReference>
<evidence type="ECO:0000259" key="6">
    <source>
        <dbReference type="Pfam" id="PF25917"/>
    </source>
</evidence>
<dbReference type="Pfam" id="PF25963">
    <property type="entry name" value="Beta-barrel_AAEA"/>
    <property type="match status" value="1"/>
</dbReference>
<evidence type="ECO:0000313" key="9">
    <source>
        <dbReference type="Proteomes" id="UP001634747"/>
    </source>
</evidence>
<organism evidence="8 9">
    <name type="scientific">Terriglobus aquaticus</name>
    <dbReference type="NCBI Taxonomy" id="940139"/>
    <lineage>
        <taxon>Bacteria</taxon>
        <taxon>Pseudomonadati</taxon>
        <taxon>Acidobacteriota</taxon>
        <taxon>Terriglobia</taxon>
        <taxon>Terriglobales</taxon>
        <taxon>Acidobacteriaceae</taxon>
        <taxon>Terriglobus</taxon>
    </lineage>
</organism>
<dbReference type="Pfam" id="PF25876">
    <property type="entry name" value="HH_MFP_RND"/>
    <property type="match status" value="1"/>
</dbReference>
<dbReference type="PRINTS" id="PR01490">
    <property type="entry name" value="RTXTOXIND"/>
</dbReference>
<dbReference type="Gene3D" id="2.40.50.100">
    <property type="match status" value="1"/>
</dbReference>
<dbReference type="PANTHER" id="PTHR30386">
    <property type="entry name" value="MEMBRANE FUSION SUBUNIT OF EMRAB-TOLC MULTIDRUG EFFLUX PUMP"/>
    <property type="match status" value="1"/>
</dbReference>
<reference evidence="8 9" key="1">
    <citation type="submission" date="2024-12" db="EMBL/GenBank/DDBJ databases">
        <authorList>
            <person name="Lee Y."/>
        </authorList>
    </citation>
    <scope>NUCLEOTIDE SEQUENCE [LARGE SCALE GENOMIC DNA]</scope>
    <source>
        <strain evidence="8 9">03SUJ4</strain>
    </source>
</reference>
<dbReference type="PANTHER" id="PTHR30386:SF19">
    <property type="entry name" value="MULTIDRUG EXPORT PROTEIN EMRA-RELATED"/>
    <property type="match status" value="1"/>
</dbReference>
<keyword evidence="4" id="KW-0472">Membrane</keyword>
<gene>
    <name evidence="8" type="ORF">ACK2TP_07665</name>
</gene>